<dbReference type="Gene3D" id="3.40.50.1980">
    <property type="entry name" value="Nitrogenase molybdenum iron protein domain"/>
    <property type="match status" value="2"/>
</dbReference>
<dbReference type="AlphaFoldDB" id="A0A9X3SPS5"/>
<evidence type="ECO:0000256" key="5">
    <source>
        <dbReference type="SAM" id="SignalP"/>
    </source>
</evidence>
<dbReference type="CDD" id="cd01146">
    <property type="entry name" value="FhuD"/>
    <property type="match status" value="1"/>
</dbReference>
<dbReference type="SUPFAM" id="SSF53807">
    <property type="entry name" value="Helical backbone' metal receptor"/>
    <property type="match status" value="1"/>
</dbReference>
<dbReference type="InterPro" id="IPR002491">
    <property type="entry name" value="ABC_transptr_periplasmic_BD"/>
</dbReference>
<dbReference type="PROSITE" id="PS51257">
    <property type="entry name" value="PROKAR_LIPOPROTEIN"/>
    <property type="match status" value="1"/>
</dbReference>
<accession>A0A9X3SPS5</accession>
<feature type="domain" description="Fe/B12 periplasmic-binding" evidence="6">
    <location>
        <begin position="66"/>
        <end position="329"/>
    </location>
</feature>
<keyword evidence="4 5" id="KW-0732">Signal</keyword>
<evidence type="ECO:0000259" key="6">
    <source>
        <dbReference type="PROSITE" id="PS50983"/>
    </source>
</evidence>
<feature type="signal peptide" evidence="5">
    <location>
        <begin position="1"/>
        <end position="25"/>
    </location>
</feature>
<gene>
    <name evidence="7" type="ORF">O1R50_08610</name>
</gene>
<keyword evidence="8" id="KW-1185">Reference proteome</keyword>
<name>A0A9X3SPS5_9ACTN</name>
<proteinExistence type="inferred from homology"/>
<dbReference type="InterPro" id="IPR051313">
    <property type="entry name" value="Bact_iron-sidero_bind"/>
</dbReference>
<comment type="similarity">
    <text evidence="2">Belongs to the bacterial solute-binding protein 8 family.</text>
</comment>
<evidence type="ECO:0000313" key="7">
    <source>
        <dbReference type="EMBL" id="MDA1359682.1"/>
    </source>
</evidence>
<evidence type="ECO:0000256" key="4">
    <source>
        <dbReference type="ARBA" id="ARBA00022729"/>
    </source>
</evidence>
<dbReference type="Proteomes" id="UP001146067">
    <property type="component" value="Unassembled WGS sequence"/>
</dbReference>
<sequence>MKSMTNGLRAAAALLAAAAALAATAACGAATATGDAAEQESDSTGAFPRTITHAMGESEIPAQPERVVVLDSGELDDVTLLGIEPVGAVAPHLKTTGGFPEYLSEMTADTVDVGPMEEPDLEKIAELAPDLILSSKIRHEAIYEDLAAIAPTVFTETTGVAWKENLAVHAEALGLEDEAAEALEAYEAQAAELGALIQESNGGEMPTVSVVRFLAGPTRLYQKATFSGVILEDVGVARPESQDVDDFALEVGPEQIDLADADFVFVTVADDPEKTEQEAAMDSPLWAEMEAVKNDKVFNVADEIWMSGIGIQAARLVLADIANATGVELPSAE</sequence>
<organism evidence="7 8">
    <name type="scientific">Glycomyces luteolus</name>
    <dbReference type="NCBI Taxonomy" id="2670330"/>
    <lineage>
        <taxon>Bacteria</taxon>
        <taxon>Bacillati</taxon>
        <taxon>Actinomycetota</taxon>
        <taxon>Actinomycetes</taxon>
        <taxon>Glycomycetales</taxon>
        <taxon>Glycomycetaceae</taxon>
        <taxon>Glycomyces</taxon>
    </lineage>
</organism>
<dbReference type="PANTHER" id="PTHR30532:SF25">
    <property type="entry name" value="IRON(III) DICITRATE-BINDING PERIPLASMIC PROTEIN"/>
    <property type="match status" value="1"/>
</dbReference>
<evidence type="ECO:0000256" key="2">
    <source>
        <dbReference type="ARBA" id="ARBA00008814"/>
    </source>
</evidence>
<comment type="caution">
    <text evidence="7">The sequence shown here is derived from an EMBL/GenBank/DDBJ whole genome shotgun (WGS) entry which is preliminary data.</text>
</comment>
<dbReference type="GO" id="GO:0030288">
    <property type="term" value="C:outer membrane-bounded periplasmic space"/>
    <property type="evidence" value="ECO:0007669"/>
    <property type="project" value="TreeGrafter"/>
</dbReference>
<evidence type="ECO:0000256" key="1">
    <source>
        <dbReference type="ARBA" id="ARBA00004196"/>
    </source>
</evidence>
<reference evidence="7" key="1">
    <citation type="submission" date="2022-12" db="EMBL/GenBank/DDBJ databases">
        <title>Gycomyces niveus sp.nov.,a novel actinomycete isolated from soil in Shouguan.</title>
        <authorList>
            <person name="Yang X."/>
        </authorList>
    </citation>
    <scope>NUCLEOTIDE SEQUENCE</scope>
    <source>
        <strain evidence="7">NEAU-A15</strain>
    </source>
</reference>
<keyword evidence="3" id="KW-0813">Transport</keyword>
<dbReference type="EMBL" id="JAPZVP010000005">
    <property type="protein sequence ID" value="MDA1359682.1"/>
    <property type="molecule type" value="Genomic_DNA"/>
</dbReference>
<dbReference type="PANTHER" id="PTHR30532">
    <property type="entry name" value="IRON III DICITRATE-BINDING PERIPLASMIC PROTEIN"/>
    <property type="match status" value="1"/>
</dbReference>
<evidence type="ECO:0000256" key="3">
    <source>
        <dbReference type="ARBA" id="ARBA00022448"/>
    </source>
</evidence>
<dbReference type="RefSeq" id="WP_270109539.1">
    <property type="nucleotide sequence ID" value="NZ_JAPZVP010000005.1"/>
</dbReference>
<comment type="subcellular location">
    <subcellularLocation>
        <location evidence="1">Cell envelope</location>
    </subcellularLocation>
</comment>
<dbReference type="Pfam" id="PF01497">
    <property type="entry name" value="Peripla_BP_2"/>
    <property type="match status" value="1"/>
</dbReference>
<dbReference type="GO" id="GO:1901678">
    <property type="term" value="P:iron coordination entity transport"/>
    <property type="evidence" value="ECO:0007669"/>
    <property type="project" value="UniProtKB-ARBA"/>
</dbReference>
<evidence type="ECO:0000313" key="8">
    <source>
        <dbReference type="Proteomes" id="UP001146067"/>
    </source>
</evidence>
<dbReference type="PROSITE" id="PS50983">
    <property type="entry name" value="FE_B12_PBP"/>
    <property type="match status" value="1"/>
</dbReference>
<protein>
    <submittedName>
        <fullName evidence="7">Iron-siderophore ABC transporter substrate-binding protein</fullName>
    </submittedName>
</protein>
<feature type="chain" id="PRO_5040801125" evidence="5">
    <location>
        <begin position="26"/>
        <end position="333"/>
    </location>
</feature>